<feature type="non-terminal residue" evidence="2">
    <location>
        <position position="1"/>
    </location>
</feature>
<dbReference type="InterPro" id="IPR012674">
    <property type="entry name" value="Calycin"/>
</dbReference>
<organism evidence="2 3">
    <name type="scientific">Meganyctiphanes norvegica</name>
    <name type="common">Northern krill</name>
    <name type="synonym">Thysanopoda norvegica</name>
    <dbReference type="NCBI Taxonomy" id="48144"/>
    <lineage>
        <taxon>Eukaryota</taxon>
        <taxon>Metazoa</taxon>
        <taxon>Ecdysozoa</taxon>
        <taxon>Arthropoda</taxon>
        <taxon>Crustacea</taxon>
        <taxon>Multicrustacea</taxon>
        <taxon>Malacostraca</taxon>
        <taxon>Eumalacostraca</taxon>
        <taxon>Eucarida</taxon>
        <taxon>Euphausiacea</taxon>
        <taxon>Euphausiidae</taxon>
        <taxon>Meganyctiphanes</taxon>
    </lineage>
</organism>
<dbReference type="Proteomes" id="UP001497623">
    <property type="component" value="Unassembled WGS sequence"/>
</dbReference>
<name>A0AAV2S3P0_MEGNR</name>
<dbReference type="AlphaFoldDB" id="A0AAV2S3P0"/>
<accession>A0AAV2S3P0</accession>
<evidence type="ECO:0000313" key="3">
    <source>
        <dbReference type="Proteomes" id="UP001497623"/>
    </source>
</evidence>
<evidence type="ECO:0000256" key="1">
    <source>
        <dbReference type="ARBA" id="ARBA00008390"/>
    </source>
</evidence>
<dbReference type="InterPro" id="IPR031259">
    <property type="entry name" value="ILBP"/>
</dbReference>
<keyword evidence="3" id="KW-1185">Reference proteome</keyword>
<dbReference type="CDD" id="cd00742">
    <property type="entry name" value="FABP"/>
    <property type="match status" value="1"/>
</dbReference>
<evidence type="ECO:0000313" key="2">
    <source>
        <dbReference type="EMBL" id="CAL4161480.1"/>
    </source>
</evidence>
<comment type="similarity">
    <text evidence="1">Belongs to the calycin superfamily. Fatty-acid binding protein (FABP) family.</text>
</comment>
<evidence type="ECO:0008006" key="4">
    <source>
        <dbReference type="Google" id="ProtNLM"/>
    </source>
</evidence>
<comment type="caution">
    <text evidence="2">The sequence shown here is derived from an EMBL/GenBank/DDBJ whole genome shotgun (WGS) entry which is preliminary data.</text>
</comment>
<proteinExistence type="inferred from homology"/>
<dbReference type="GO" id="GO:0008289">
    <property type="term" value="F:lipid binding"/>
    <property type="evidence" value="ECO:0007669"/>
    <property type="project" value="InterPro"/>
</dbReference>
<reference evidence="2 3" key="1">
    <citation type="submission" date="2024-05" db="EMBL/GenBank/DDBJ databases">
        <authorList>
            <person name="Wallberg A."/>
        </authorList>
    </citation>
    <scope>NUCLEOTIDE SEQUENCE [LARGE SCALE GENOMIC DNA]</scope>
</reference>
<dbReference type="SUPFAM" id="SSF50814">
    <property type="entry name" value="Lipocalins"/>
    <property type="match status" value="1"/>
</dbReference>
<dbReference type="PANTHER" id="PTHR11955">
    <property type="entry name" value="FATTY ACID BINDING PROTEIN"/>
    <property type="match status" value="1"/>
</dbReference>
<dbReference type="EMBL" id="CAXKWB010044836">
    <property type="protein sequence ID" value="CAL4161480.1"/>
    <property type="molecule type" value="Genomic_DNA"/>
</dbReference>
<sequence length="134" mass="15019">ATMVQFEGTYMHEKDDNLNEVLIQAKMPGALRKIVCNAKPTIEIKVNGNDWTIITQLPIKNITWNFSLDQETKVEGPEGNMKAKFSLQANTLLQLGCDDYSNLVIERTFTDTAMIQTVTHKPSGIKGSRSFTRA</sequence>
<protein>
    <recommendedName>
        <fullName evidence="4">Vitellogenin</fullName>
    </recommendedName>
</protein>
<gene>
    <name evidence="2" type="ORF">MNOR_LOCUS32642</name>
</gene>
<dbReference type="Gene3D" id="2.40.128.20">
    <property type="match status" value="1"/>
</dbReference>